<feature type="compositionally biased region" description="Low complexity" evidence="2">
    <location>
        <begin position="109"/>
        <end position="127"/>
    </location>
</feature>
<gene>
    <name evidence="3" type="ORF">KFE25_005713</name>
</gene>
<feature type="compositionally biased region" description="Basic and acidic residues" evidence="2">
    <location>
        <begin position="50"/>
        <end position="65"/>
    </location>
</feature>
<dbReference type="Proteomes" id="UP000751190">
    <property type="component" value="Unassembled WGS sequence"/>
</dbReference>
<comment type="caution">
    <text evidence="3">The sequence shown here is derived from an EMBL/GenBank/DDBJ whole genome shotgun (WGS) entry which is preliminary data.</text>
</comment>
<feature type="compositionally biased region" description="Basic and acidic residues" evidence="2">
    <location>
        <begin position="74"/>
        <end position="92"/>
    </location>
</feature>
<feature type="coiled-coil region" evidence="1">
    <location>
        <begin position="134"/>
        <end position="166"/>
    </location>
</feature>
<evidence type="ECO:0000313" key="3">
    <source>
        <dbReference type="EMBL" id="KAG8459202.1"/>
    </source>
</evidence>
<keyword evidence="4" id="KW-1185">Reference proteome</keyword>
<proteinExistence type="predicted"/>
<dbReference type="AlphaFoldDB" id="A0A8J6C1W2"/>
<accession>A0A8J6C1W2</accession>
<dbReference type="OrthoDB" id="10628791at2759"/>
<sequence length="174" mass="19001">MSRLHTVNGAAFWKERIAKENFRLDAIDEARSQRSLGAHGYSEPGGPILRDAETRGGYARNDDARSSAGSDARSAARSDGRSSRAASERESTQYRSSRYGGGGDDGRSTRTGRTAAPSVSIRSSDRVSVAEGKIEELQWRLQKERIARLRSENELEALKRQTLEQAIASAKASS</sequence>
<evidence type="ECO:0000256" key="1">
    <source>
        <dbReference type="SAM" id="Coils"/>
    </source>
</evidence>
<feature type="region of interest" description="Disordered" evidence="2">
    <location>
        <begin position="32"/>
        <end position="127"/>
    </location>
</feature>
<name>A0A8J6C1W2_DIALT</name>
<protein>
    <submittedName>
        <fullName evidence="3">Uncharacterized protein</fullName>
    </submittedName>
</protein>
<keyword evidence="1" id="KW-0175">Coiled coil</keyword>
<organism evidence="3 4">
    <name type="scientific">Diacronema lutheri</name>
    <name type="common">Unicellular marine alga</name>
    <name type="synonym">Monochrysis lutheri</name>
    <dbReference type="NCBI Taxonomy" id="2081491"/>
    <lineage>
        <taxon>Eukaryota</taxon>
        <taxon>Haptista</taxon>
        <taxon>Haptophyta</taxon>
        <taxon>Pavlovophyceae</taxon>
        <taxon>Pavlovales</taxon>
        <taxon>Pavlovaceae</taxon>
        <taxon>Diacronema</taxon>
    </lineage>
</organism>
<reference evidence="3" key="1">
    <citation type="submission" date="2021-05" db="EMBL/GenBank/DDBJ databases">
        <title>The genome of the haptophyte Pavlova lutheri (Diacronema luteri, Pavlovales) - a model for lipid biosynthesis in eukaryotic algae.</title>
        <authorList>
            <person name="Hulatt C.J."/>
            <person name="Posewitz M.C."/>
        </authorList>
    </citation>
    <scope>NUCLEOTIDE SEQUENCE</scope>
    <source>
        <strain evidence="3">NIVA-4/92</strain>
    </source>
</reference>
<dbReference type="EMBL" id="JAGTXO010000043">
    <property type="protein sequence ID" value="KAG8459202.1"/>
    <property type="molecule type" value="Genomic_DNA"/>
</dbReference>
<evidence type="ECO:0000256" key="2">
    <source>
        <dbReference type="SAM" id="MobiDB-lite"/>
    </source>
</evidence>
<evidence type="ECO:0000313" key="4">
    <source>
        <dbReference type="Proteomes" id="UP000751190"/>
    </source>
</evidence>